<protein>
    <submittedName>
        <fullName evidence="2">Uncharacterized protein</fullName>
    </submittedName>
</protein>
<evidence type="ECO:0000313" key="2">
    <source>
        <dbReference type="EMBL" id="MBD8033231.1"/>
    </source>
</evidence>
<keyword evidence="1" id="KW-1133">Transmembrane helix</keyword>
<name>A0ABR8XMR6_9BACL</name>
<feature type="transmembrane region" description="Helical" evidence="1">
    <location>
        <begin position="32"/>
        <end position="56"/>
    </location>
</feature>
<organism evidence="2 3">
    <name type="scientific">Solibacillus merdavium</name>
    <dbReference type="NCBI Taxonomy" id="2762218"/>
    <lineage>
        <taxon>Bacteria</taxon>
        <taxon>Bacillati</taxon>
        <taxon>Bacillota</taxon>
        <taxon>Bacilli</taxon>
        <taxon>Bacillales</taxon>
        <taxon>Caryophanaceae</taxon>
        <taxon>Solibacillus</taxon>
    </lineage>
</organism>
<evidence type="ECO:0000256" key="1">
    <source>
        <dbReference type="SAM" id="Phobius"/>
    </source>
</evidence>
<sequence length="67" mass="7521">MSLSKGGYLILFLGVLLLVGSIFFTGNWSMEAWLILFIISVVLCTAGILMLIIHLVKQIKLEKQNRL</sequence>
<dbReference type="EMBL" id="JACSPW010000007">
    <property type="protein sequence ID" value="MBD8033231.1"/>
    <property type="molecule type" value="Genomic_DNA"/>
</dbReference>
<comment type="caution">
    <text evidence="2">The sequence shown here is derived from an EMBL/GenBank/DDBJ whole genome shotgun (WGS) entry which is preliminary data.</text>
</comment>
<keyword evidence="3" id="KW-1185">Reference proteome</keyword>
<dbReference type="Proteomes" id="UP000600565">
    <property type="component" value="Unassembled WGS sequence"/>
</dbReference>
<feature type="transmembrane region" description="Helical" evidence="1">
    <location>
        <begin position="7"/>
        <end position="26"/>
    </location>
</feature>
<dbReference type="RefSeq" id="WP_191703802.1">
    <property type="nucleotide sequence ID" value="NZ_JACSPW010000007.1"/>
</dbReference>
<reference evidence="2 3" key="1">
    <citation type="submission" date="2020-08" db="EMBL/GenBank/DDBJ databases">
        <title>A Genomic Blueprint of the Chicken Gut Microbiome.</title>
        <authorList>
            <person name="Gilroy R."/>
            <person name="Ravi A."/>
            <person name="Getino M."/>
            <person name="Pursley I."/>
            <person name="Horton D.L."/>
            <person name="Alikhan N.-F."/>
            <person name="Baker D."/>
            <person name="Gharbi K."/>
            <person name="Hall N."/>
            <person name="Watson M."/>
            <person name="Adriaenssens E.M."/>
            <person name="Foster-Nyarko E."/>
            <person name="Jarju S."/>
            <person name="Secka A."/>
            <person name="Antonio M."/>
            <person name="Oren A."/>
            <person name="Chaudhuri R."/>
            <person name="La Ragione R.M."/>
            <person name="Hildebrand F."/>
            <person name="Pallen M.J."/>
        </authorList>
    </citation>
    <scope>NUCLEOTIDE SEQUENCE [LARGE SCALE GENOMIC DNA]</scope>
    <source>
        <strain evidence="2 3">Sa1YVA6</strain>
    </source>
</reference>
<keyword evidence="1" id="KW-0812">Transmembrane</keyword>
<evidence type="ECO:0000313" key="3">
    <source>
        <dbReference type="Proteomes" id="UP000600565"/>
    </source>
</evidence>
<keyword evidence="1" id="KW-0472">Membrane</keyword>
<gene>
    <name evidence="2" type="ORF">H9632_09135</name>
</gene>
<accession>A0ABR8XMR6</accession>
<proteinExistence type="predicted"/>